<feature type="domain" description="Condensation" evidence="3">
    <location>
        <begin position="7"/>
        <end position="207"/>
    </location>
</feature>
<feature type="domain" description="AMP-dependent synthetase/ligase" evidence="1">
    <location>
        <begin position="484"/>
        <end position="828"/>
    </location>
</feature>
<evidence type="ECO:0000313" key="5">
    <source>
        <dbReference type="Proteomes" id="UP000324170"/>
    </source>
</evidence>
<dbReference type="EMBL" id="VNHN01000012">
    <property type="protein sequence ID" value="TYP11561.1"/>
    <property type="molecule type" value="Genomic_DNA"/>
</dbReference>
<dbReference type="Proteomes" id="UP000324170">
    <property type="component" value="Unassembled WGS sequence"/>
</dbReference>
<comment type="caution">
    <text evidence="4">The sequence shown here is derived from an EMBL/GenBank/DDBJ whole genome shotgun (WGS) entry which is preliminary data.</text>
</comment>
<evidence type="ECO:0000313" key="4">
    <source>
        <dbReference type="EMBL" id="TYP11561.1"/>
    </source>
</evidence>
<dbReference type="InterPro" id="IPR000873">
    <property type="entry name" value="AMP-dep_synth/lig_dom"/>
</dbReference>
<dbReference type="Pfam" id="PF00550">
    <property type="entry name" value="PP-binding"/>
    <property type="match status" value="1"/>
</dbReference>
<dbReference type="SUPFAM" id="SSF56801">
    <property type="entry name" value="Acetyl-CoA synthetase-like"/>
    <property type="match status" value="1"/>
</dbReference>
<feature type="domain" description="Carrier" evidence="2">
    <location>
        <begin position="1026"/>
        <end position="1063"/>
    </location>
</feature>
<dbReference type="RefSeq" id="WP_045971634.1">
    <property type="nucleotide sequence ID" value="NZ_CAWMED010000001.1"/>
</dbReference>
<dbReference type="InterPro" id="IPR042099">
    <property type="entry name" value="ANL_N_sf"/>
</dbReference>
<dbReference type="Gene3D" id="1.10.1200.10">
    <property type="entry name" value="ACP-like"/>
    <property type="match status" value="1"/>
</dbReference>
<sequence length="1574" mass="175331">MNNKSVFDLTRSQQAIFNMGLFNLSGHQFYLGGVARLQGMISLERLVHAADRILKTHDVFRIGFINEMEWFGIRHERPQTEVEQVDFSRYSDPKAAFEHWAERQLLREEDLSLTPIRIFAVRFQQDQSGWFLKAHHAAIDGMGLTLLQDALIKALEREGTDSGSDTEQAGTSLFTFTASAEEEHHYEHSRRIERDAAYWQALFGNSTSANTRNLSCRYPIGDYRGLEPRSMRIKATVTEAQNQLLYRFKNRGGSIFRLFFTAVAYSQMVIEDGNCALLQAPIVNRWSEAGKRSASMGVAPILLPVFRQAGQTAVDCYRVLKKQLQKAIVHSRYAPATRWAELASPDWKRMIPAFGVSYQTGEFQRTAAGAEITIDHIQAVESLFATLHIHDRFENGRFVLEADFRKIWSPEQCQAFLCTVLDHAIDIAVEVMAQEAAKTEPISVHLLEAFECYADNALFKLAGVKANGVKANGVKENSVKATVKTRDLTYRQGLQWIHQFSGRLRSIRNTGQLQIERKPVLILGRRSPEILLAYLTCLIENVTVVPVCPTTTPPERLFTLIRNSGASLCIYTEADRDLAETLNLPLLNVSLQQERVAQENIKVTHPEMQSQQTACHPAYILYTSGSTGEPKGVVISPLALANYALAAKAAYADKAPFNMPLFTSFGFDLTQTAILVPVMSGGFIQTHEQDIRDDPELLRNLLIDESLTGVKCTPSHLALLIEHGLSSDRQHPLTFIVGGENLPVSLVNKALDALPLGSKIINEYGPTEATVGCCIYPVSRDTRNTMTPIGTALGKAKISIRDSWGQMMPRGFNGEIWIGGPILADGYLNNRTQTETHFVSSENGQYRWYRTGDLGMQDEQGIFHCLGRIDDEFKVRGHRIHPAEIEKAVEDVLFQLGQAEDQGRQLKALKLVIDETGEMAGHEIIALCSSQPVPHQHHEFQDRLKKKLAESWLPNEYCTVQPWPMNANGKVDIASLIVAAKAQRKALIDAAQCGLPDKAAQEKPKSYTLPAWLDAEFLKPIWPYSVDLTASFLEQGGDSIKAIRLVALLAKKGVRIAVNTLLTPTALGTILETSCAEQSANITTASSTFAEELKALSADGLQYLPSVRWFQHHRFKHGDRLQQGVVLELTTSLSAGQINAAVVAVKARHKIFSLRANHDLSECYFLPPALALHDTEWPSPDSRKILAPDERLEDRLERLQGEVCLSTRPSVHEVIFDPAANKHYLIWICHHLICDVHSWVFLLDELDQALGASVTEANTVTAIAAEQGVFLWGKWLADKCLEDKCLQEDAVYAGASLADDTEDQPATAPVTFALSVSGEDFKLMEQAKKASRPQLIVAALLEVIQDNGRLSQQQPGILLENHGRLFAETQIPAAWHSAMANAVGWFTGFQWLQLNLTNEPSLSVLQALKAQLYQDNSDWKKQLGLHGTGARPLICINDIGFGLGNNEAWQHINLVQSLSGGFRHPDEKSSADFDILIYDCRESSSVFIELRLGTGGNADDALNYLTQLDNRLSAWSHTCPGISLDEPYDEQSVPLVHRQERTLIPADFPLCQLSQSELDFIISGFLEPQNENRY</sequence>
<evidence type="ECO:0000259" key="1">
    <source>
        <dbReference type="Pfam" id="PF00501"/>
    </source>
</evidence>
<dbReference type="Pfam" id="PF00501">
    <property type="entry name" value="AMP-binding"/>
    <property type="match status" value="1"/>
</dbReference>
<dbReference type="InterPro" id="IPR009081">
    <property type="entry name" value="PP-bd_ACP"/>
</dbReference>
<dbReference type="Gene3D" id="3.30.559.10">
    <property type="entry name" value="Chloramphenicol acetyltransferase-like domain"/>
    <property type="match status" value="2"/>
</dbReference>
<dbReference type="PANTHER" id="PTHR45527">
    <property type="entry name" value="NONRIBOSOMAL PEPTIDE SYNTHETASE"/>
    <property type="match status" value="1"/>
</dbReference>
<dbReference type="PROSITE" id="PS00455">
    <property type="entry name" value="AMP_BINDING"/>
    <property type="match status" value="1"/>
</dbReference>
<dbReference type="Gene3D" id="3.30.300.30">
    <property type="match status" value="1"/>
</dbReference>
<dbReference type="InterPro" id="IPR023213">
    <property type="entry name" value="CAT-like_dom_sf"/>
</dbReference>
<organism evidence="4 5">
    <name type="scientific">Xenorhabdus doucetiae</name>
    <dbReference type="NCBI Taxonomy" id="351671"/>
    <lineage>
        <taxon>Bacteria</taxon>
        <taxon>Pseudomonadati</taxon>
        <taxon>Pseudomonadota</taxon>
        <taxon>Gammaproteobacteria</taxon>
        <taxon>Enterobacterales</taxon>
        <taxon>Morganellaceae</taxon>
        <taxon>Xenorhabdus</taxon>
    </lineage>
</organism>
<proteinExistence type="predicted"/>
<accession>A0ABY3NTM3</accession>
<dbReference type="PANTHER" id="PTHR45527:SF1">
    <property type="entry name" value="FATTY ACID SYNTHASE"/>
    <property type="match status" value="1"/>
</dbReference>
<reference evidence="4 5" key="1">
    <citation type="submission" date="2019-07" db="EMBL/GenBank/DDBJ databases">
        <title>Genomic Encyclopedia of Type Strains, Phase I: the one thousand microbial genomes (KMG-I) project.</title>
        <authorList>
            <person name="Kyrpides N."/>
        </authorList>
    </citation>
    <scope>NUCLEOTIDE SEQUENCE [LARGE SCALE GENOMIC DNA]</scope>
    <source>
        <strain evidence="4 5">DSM 17909</strain>
    </source>
</reference>
<dbReference type="InterPro" id="IPR001242">
    <property type="entry name" value="Condensation_dom"/>
</dbReference>
<dbReference type="InterPro" id="IPR045851">
    <property type="entry name" value="AMP-bd_C_sf"/>
</dbReference>
<evidence type="ECO:0000259" key="3">
    <source>
        <dbReference type="Pfam" id="PF00668"/>
    </source>
</evidence>
<evidence type="ECO:0000259" key="2">
    <source>
        <dbReference type="Pfam" id="PF00550"/>
    </source>
</evidence>
<keyword evidence="5" id="KW-1185">Reference proteome</keyword>
<dbReference type="Pfam" id="PF00668">
    <property type="entry name" value="Condensation"/>
    <property type="match status" value="1"/>
</dbReference>
<dbReference type="InterPro" id="IPR020845">
    <property type="entry name" value="AMP-binding_CS"/>
</dbReference>
<protein>
    <submittedName>
        <fullName evidence="4">Amino acid adenylation domain-containing protein</fullName>
    </submittedName>
</protein>
<gene>
    <name evidence="4" type="ORF">LY16_01047</name>
</gene>
<name>A0ABY3NTM3_9GAMM</name>
<dbReference type="SUPFAM" id="SSF47336">
    <property type="entry name" value="ACP-like"/>
    <property type="match status" value="1"/>
</dbReference>
<dbReference type="SUPFAM" id="SSF52777">
    <property type="entry name" value="CoA-dependent acyltransferases"/>
    <property type="match status" value="3"/>
</dbReference>
<dbReference type="InterPro" id="IPR036736">
    <property type="entry name" value="ACP-like_sf"/>
</dbReference>
<dbReference type="Gene3D" id="3.40.50.12780">
    <property type="entry name" value="N-terminal domain of ligase-like"/>
    <property type="match status" value="1"/>
</dbReference>